<dbReference type="Gene3D" id="3.40.50.150">
    <property type="entry name" value="Vaccinia Virus protein VP39"/>
    <property type="match status" value="1"/>
</dbReference>
<evidence type="ECO:0000313" key="10">
    <source>
        <dbReference type="EMBL" id="MBP1294136.1"/>
    </source>
</evidence>
<dbReference type="PRINTS" id="PR00105">
    <property type="entry name" value="C5METTRFRASE"/>
</dbReference>
<protein>
    <recommendedName>
        <fullName evidence="1">DNA (cytosine-5-)-methyltransferase</fullName>
        <ecNumber evidence="1">2.1.1.37</ecNumber>
    </recommendedName>
</protein>
<keyword evidence="3 7" id="KW-0808">Transferase</keyword>
<feature type="active site" evidence="7">
    <location>
        <position position="73"/>
    </location>
</feature>
<evidence type="ECO:0000256" key="4">
    <source>
        <dbReference type="ARBA" id="ARBA00022691"/>
    </source>
</evidence>
<dbReference type="PANTHER" id="PTHR46098:SF1">
    <property type="entry name" value="TRNA (CYTOSINE(38)-C(5))-METHYLTRANSFERASE"/>
    <property type="match status" value="1"/>
</dbReference>
<sequence>MPSYLEFFAGGGMVRAGLGGRWKCQFANDFDPLKVQVYADNWGEKEILEDDIHKVEAEDLGRRADLAWASFPCQDLSTAGNGLGLGQANGGDRTRSGTFWAFIDLMKELKATGRLPRIVVLENVVGLLTINGGEEFKAVVAALDRLGMRAGAVVVDARHFVPQSRQRVFIIAVSKTAKIADALVRDEPHPTWHPDPLVRAVHKLSGKCREQWMWLNLGAAPELKKTLNKIVKSNPVGVDWHPPAETKRLVGMMSDENRKKLAEAKSSGKRVVGTLSLRMRPSNGRTIQRTEVCFRGLAGCLRTPKGGGSRPRVIVVKGASVRTRLLAPAEAAALMGLKSKYRLPDVYEHAFKVIGDGVAVPVVSFLRGKLLTPLLRSIKKSRAADDSKARRVARGSSERKRRGQLELRV</sequence>
<dbReference type="GO" id="GO:0003886">
    <property type="term" value="F:DNA (cytosine-5-)-methyltransferase activity"/>
    <property type="evidence" value="ECO:0007669"/>
    <property type="project" value="UniProtKB-EC"/>
</dbReference>
<keyword evidence="4 7" id="KW-0949">S-adenosyl-L-methionine</keyword>
<evidence type="ECO:0000256" key="6">
    <source>
        <dbReference type="ARBA" id="ARBA00047422"/>
    </source>
</evidence>
<dbReference type="NCBIfam" id="TIGR00675">
    <property type="entry name" value="dcm"/>
    <property type="match status" value="1"/>
</dbReference>
<keyword evidence="2 7" id="KW-0489">Methyltransferase</keyword>
<comment type="similarity">
    <text evidence="7 8">Belongs to the class I-like SAM-binding methyltransferase superfamily. C5-methyltransferase family.</text>
</comment>
<dbReference type="RefSeq" id="WP_209944108.1">
    <property type="nucleotide sequence ID" value="NZ_JAFICZ010000001.1"/>
</dbReference>
<dbReference type="Proteomes" id="UP000673383">
    <property type="component" value="Unassembled WGS sequence"/>
</dbReference>
<evidence type="ECO:0000256" key="9">
    <source>
        <dbReference type="SAM" id="MobiDB-lite"/>
    </source>
</evidence>
<dbReference type="InterPro" id="IPR001525">
    <property type="entry name" value="C5_MeTfrase"/>
</dbReference>
<evidence type="ECO:0000256" key="2">
    <source>
        <dbReference type="ARBA" id="ARBA00022603"/>
    </source>
</evidence>
<dbReference type="EC" id="2.1.1.37" evidence="1"/>
<dbReference type="InterPro" id="IPR050750">
    <property type="entry name" value="C5-MTase"/>
</dbReference>
<dbReference type="AlphaFoldDB" id="A0A8I1Y667"/>
<dbReference type="GO" id="GO:0009307">
    <property type="term" value="P:DNA restriction-modification system"/>
    <property type="evidence" value="ECO:0007669"/>
    <property type="project" value="UniProtKB-KW"/>
</dbReference>
<comment type="catalytic activity">
    <reaction evidence="6">
        <text>a 2'-deoxycytidine in DNA + S-adenosyl-L-methionine = a 5-methyl-2'-deoxycytidine in DNA + S-adenosyl-L-homocysteine + H(+)</text>
        <dbReference type="Rhea" id="RHEA:13681"/>
        <dbReference type="Rhea" id="RHEA-COMP:11369"/>
        <dbReference type="Rhea" id="RHEA-COMP:11370"/>
        <dbReference type="ChEBI" id="CHEBI:15378"/>
        <dbReference type="ChEBI" id="CHEBI:57856"/>
        <dbReference type="ChEBI" id="CHEBI:59789"/>
        <dbReference type="ChEBI" id="CHEBI:85452"/>
        <dbReference type="ChEBI" id="CHEBI:85454"/>
        <dbReference type="EC" id="2.1.1.37"/>
    </reaction>
</comment>
<accession>A0A8I1Y667</accession>
<gene>
    <name evidence="10" type="ORF">JOH49_003889</name>
</gene>
<comment type="caution">
    <text evidence="10">The sequence shown here is derived from an EMBL/GenBank/DDBJ whole genome shotgun (WGS) entry which is preliminary data.</text>
</comment>
<evidence type="ECO:0000256" key="7">
    <source>
        <dbReference type="PROSITE-ProRule" id="PRU01016"/>
    </source>
</evidence>
<dbReference type="InterPro" id="IPR029063">
    <property type="entry name" value="SAM-dependent_MTases_sf"/>
</dbReference>
<reference evidence="10" key="1">
    <citation type="submission" date="2021-02" db="EMBL/GenBank/DDBJ databases">
        <title>Genomic Encyclopedia of Type Strains, Phase IV (KMG-V): Genome sequencing to study the core and pangenomes of soil and plant-associated prokaryotes.</title>
        <authorList>
            <person name="Whitman W."/>
        </authorList>
    </citation>
    <scope>NUCLEOTIDE SEQUENCE</scope>
    <source>
        <strain evidence="10">USDA 406</strain>
    </source>
</reference>
<evidence type="ECO:0000256" key="3">
    <source>
        <dbReference type="ARBA" id="ARBA00022679"/>
    </source>
</evidence>
<evidence type="ECO:0000313" key="11">
    <source>
        <dbReference type="Proteomes" id="UP000673383"/>
    </source>
</evidence>
<feature type="region of interest" description="Disordered" evidence="9">
    <location>
        <begin position="386"/>
        <end position="409"/>
    </location>
</feature>
<organism evidence="10 11">
    <name type="scientific">Bradyrhizobium elkanii</name>
    <dbReference type="NCBI Taxonomy" id="29448"/>
    <lineage>
        <taxon>Bacteria</taxon>
        <taxon>Pseudomonadati</taxon>
        <taxon>Pseudomonadota</taxon>
        <taxon>Alphaproteobacteria</taxon>
        <taxon>Hyphomicrobiales</taxon>
        <taxon>Nitrobacteraceae</taxon>
        <taxon>Bradyrhizobium</taxon>
    </lineage>
</organism>
<dbReference type="SUPFAM" id="SSF53335">
    <property type="entry name" value="S-adenosyl-L-methionine-dependent methyltransferases"/>
    <property type="match status" value="1"/>
</dbReference>
<dbReference type="Pfam" id="PF00145">
    <property type="entry name" value="DNA_methylase"/>
    <property type="match status" value="1"/>
</dbReference>
<dbReference type="GO" id="GO:0032259">
    <property type="term" value="P:methylation"/>
    <property type="evidence" value="ECO:0007669"/>
    <property type="project" value="UniProtKB-KW"/>
</dbReference>
<dbReference type="EMBL" id="JAFICZ010000001">
    <property type="protein sequence ID" value="MBP1294136.1"/>
    <property type="molecule type" value="Genomic_DNA"/>
</dbReference>
<dbReference type="PROSITE" id="PS51679">
    <property type="entry name" value="SAM_MT_C5"/>
    <property type="match status" value="1"/>
</dbReference>
<evidence type="ECO:0000256" key="8">
    <source>
        <dbReference type="RuleBase" id="RU000416"/>
    </source>
</evidence>
<dbReference type="PANTHER" id="PTHR46098">
    <property type="entry name" value="TRNA (CYTOSINE(38)-C(5))-METHYLTRANSFERASE"/>
    <property type="match status" value="1"/>
</dbReference>
<evidence type="ECO:0000256" key="1">
    <source>
        <dbReference type="ARBA" id="ARBA00011975"/>
    </source>
</evidence>
<proteinExistence type="inferred from homology"/>
<name>A0A8I1Y667_BRAEL</name>
<evidence type="ECO:0000256" key="5">
    <source>
        <dbReference type="ARBA" id="ARBA00022747"/>
    </source>
</evidence>
<keyword evidence="5" id="KW-0680">Restriction system</keyword>